<dbReference type="InterPro" id="IPR015422">
    <property type="entry name" value="PyrdxlP-dep_Trfase_small"/>
</dbReference>
<keyword evidence="4" id="KW-0663">Pyridoxal phosphate</keyword>
<gene>
    <name evidence="8" type="ORF">CLOSTMETH_00086</name>
</gene>
<dbReference type="PIRSF" id="PIRSF005572">
    <property type="entry name" value="NifS"/>
    <property type="match status" value="1"/>
</dbReference>
<dbReference type="STRING" id="537013.CLOSTMETH_00086"/>
<dbReference type="NCBIfam" id="TIGR01977">
    <property type="entry name" value="am_tr_V_EF2568"/>
    <property type="match status" value="1"/>
</dbReference>
<dbReference type="InterPro" id="IPR016454">
    <property type="entry name" value="Cysteine_dSase"/>
</dbReference>
<dbReference type="eggNOG" id="COG0520">
    <property type="taxonomic scope" value="Bacteria"/>
</dbReference>
<dbReference type="Gene3D" id="3.90.1150.10">
    <property type="entry name" value="Aspartate Aminotransferase, domain 1"/>
    <property type="match status" value="1"/>
</dbReference>
<reference evidence="8 9" key="1">
    <citation type="submission" date="2009-01" db="EMBL/GenBank/DDBJ databases">
        <authorList>
            <person name="Fulton L."/>
            <person name="Clifton S."/>
            <person name="Fulton B."/>
            <person name="Xu J."/>
            <person name="Minx P."/>
            <person name="Pepin K.H."/>
            <person name="Johnson M."/>
            <person name="Bhonagiri V."/>
            <person name="Nash W.E."/>
            <person name="Mardis E.R."/>
            <person name="Wilson R.K."/>
        </authorList>
    </citation>
    <scope>NUCLEOTIDE SEQUENCE [LARGE SCALE GENOMIC DNA]</scope>
    <source>
        <strain evidence="8 9">DSM 5476</strain>
    </source>
</reference>
<dbReference type="PANTHER" id="PTHR43586">
    <property type="entry name" value="CYSTEINE DESULFURASE"/>
    <property type="match status" value="1"/>
</dbReference>
<dbReference type="SUPFAM" id="SSF53383">
    <property type="entry name" value="PLP-dependent transferases"/>
    <property type="match status" value="1"/>
</dbReference>
<comment type="similarity">
    <text evidence="2">Belongs to the class-V pyridoxal-phosphate-dependent aminotransferase family. Csd subfamily.</text>
</comment>
<dbReference type="EC" id="2.8.1.7" evidence="3"/>
<dbReference type="InterPro" id="IPR000192">
    <property type="entry name" value="Aminotrans_V_dom"/>
</dbReference>
<evidence type="ECO:0000256" key="1">
    <source>
        <dbReference type="ARBA" id="ARBA00001933"/>
    </source>
</evidence>
<dbReference type="InterPro" id="IPR010969">
    <property type="entry name" value="Cys_dSase-rel_unknwn_funct"/>
</dbReference>
<protein>
    <recommendedName>
        <fullName evidence="3">cysteine desulfurase</fullName>
        <ecNumber evidence="3">2.8.1.7</ecNumber>
    </recommendedName>
</protein>
<evidence type="ECO:0000256" key="4">
    <source>
        <dbReference type="ARBA" id="ARBA00022898"/>
    </source>
</evidence>
<comment type="catalytic activity">
    <reaction evidence="5">
        <text>(sulfur carrier)-H + L-cysteine = (sulfur carrier)-SH + L-alanine</text>
        <dbReference type="Rhea" id="RHEA:43892"/>
        <dbReference type="Rhea" id="RHEA-COMP:14737"/>
        <dbReference type="Rhea" id="RHEA-COMP:14739"/>
        <dbReference type="ChEBI" id="CHEBI:29917"/>
        <dbReference type="ChEBI" id="CHEBI:35235"/>
        <dbReference type="ChEBI" id="CHEBI:57972"/>
        <dbReference type="ChEBI" id="CHEBI:64428"/>
        <dbReference type="EC" id="2.8.1.7"/>
    </reaction>
</comment>
<proteinExistence type="inferred from homology"/>
<organism evidence="8 9">
    <name type="scientific">[Clostridium] methylpentosum DSM 5476</name>
    <dbReference type="NCBI Taxonomy" id="537013"/>
    <lineage>
        <taxon>Bacteria</taxon>
        <taxon>Bacillati</taxon>
        <taxon>Bacillota</taxon>
        <taxon>Clostridia</taxon>
        <taxon>Eubacteriales</taxon>
        <taxon>Oscillospiraceae</taxon>
        <taxon>Oscillospiraceae incertae sedis</taxon>
    </lineage>
</organism>
<dbReference type="InterPro" id="IPR015421">
    <property type="entry name" value="PyrdxlP-dep_Trfase_major"/>
</dbReference>
<evidence type="ECO:0000313" key="8">
    <source>
        <dbReference type="EMBL" id="EEG32253.1"/>
    </source>
</evidence>
<dbReference type="PANTHER" id="PTHR43586:SF4">
    <property type="entry name" value="ISOPENICILLIN N EPIMERASE"/>
    <property type="match status" value="1"/>
</dbReference>
<dbReference type="InterPro" id="IPR015424">
    <property type="entry name" value="PyrdxlP-dep_Trfase"/>
</dbReference>
<dbReference type="InterPro" id="IPR020578">
    <property type="entry name" value="Aminotrans_V_PyrdxlP_BS"/>
</dbReference>
<dbReference type="Gene3D" id="3.40.640.10">
    <property type="entry name" value="Type I PLP-dependent aspartate aminotransferase-like (Major domain)"/>
    <property type="match status" value="1"/>
</dbReference>
<dbReference type="GO" id="GO:0031071">
    <property type="term" value="F:cysteine desulfurase activity"/>
    <property type="evidence" value="ECO:0007669"/>
    <property type="project" value="UniProtKB-EC"/>
</dbReference>
<evidence type="ECO:0000256" key="3">
    <source>
        <dbReference type="ARBA" id="ARBA00012239"/>
    </source>
</evidence>
<comment type="cofactor">
    <cofactor evidence="1 6">
        <name>pyridoxal 5'-phosphate</name>
        <dbReference type="ChEBI" id="CHEBI:597326"/>
    </cofactor>
</comment>
<evidence type="ECO:0000256" key="6">
    <source>
        <dbReference type="RuleBase" id="RU004504"/>
    </source>
</evidence>
<name>C0E8E1_9FIRM</name>
<reference evidence="8 9" key="2">
    <citation type="submission" date="2009-02" db="EMBL/GenBank/DDBJ databases">
        <title>Draft genome sequence of Clostridium methylpentosum (DSM 5476).</title>
        <authorList>
            <person name="Sudarsanam P."/>
            <person name="Ley R."/>
            <person name="Guruge J."/>
            <person name="Turnbaugh P.J."/>
            <person name="Mahowald M."/>
            <person name="Liep D."/>
            <person name="Gordon J."/>
        </authorList>
    </citation>
    <scope>NUCLEOTIDE SEQUENCE [LARGE SCALE GENOMIC DNA]</scope>
    <source>
        <strain evidence="8 9">DSM 5476</strain>
    </source>
</reference>
<evidence type="ECO:0000256" key="2">
    <source>
        <dbReference type="ARBA" id="ARBA00010447"/>
    </source>
</evidence>
<dbReference type="PROSITE" id="PS00595">
    <property type="entry name" value="AA_TRANSFER_CLASS_5"/>
    <property type="match status" value="1"/>
</dbReference>
<accession>C0E8E1</accession>
<dbReference type="AlphaFoldDB" id="C0E8E1"/>
<feature type="domain" description="Aminotransferase class V" evidence="7">
    <location>
        <begin position="2"/>
        <end position="369"/>
    </location>
</feature>
<dbReference type="EMBL" id="ACEC01000003">
    <property type="protein sequence ID" value="EEG32253.1"/>
    <property type="molecule type" value="Genomic_DNA"/>
</dbReference>
<comment type="caution">
    <text evidence="8">The sequence shown here is derived from an EMBL/GenBank/DDBJ whole genome shotgun (WGS) entry which is preliminary data.</text>
</comment>
<sequence length="377" mass="40673">MIYFDNAATTFPKPESVVQGLRAGVLQYGGNPGRSGHSLSMKTAEKIFRVRSAAADLFGADVERVIFTSNCSHSLNVAIKGSIESGHVITTCLEHNSVLRPLESLQHSGKISYSVADVHNKTPDEIVEEIRGLVRMDTKLVVCTHASNVTGQILPIARIAQMCRRNGLLLIVDAAQTAGVLPIKVDDMGIDILCTAGHKGLYGPTGTGLLILGKDVNLLPLMEGGTGSKSLELTQPDFYPDRLEAGTLNSVGICGLGAGIDFVRKQGISRIYQHEIGICRMVFRSFQKFPHVELYTDRFEPGERAPVLIFNIKGKTSEEITSFLNGKGFALRGGLHCAPLVHQALGTEKNGAVRFSPSAFSTKAEAEKFIRTVGGIR</sequence>
<evidence type="ECO:0000313" key="9">
    <source>
        <dbReference type="Proteomes" id="UP000003340"/>
    </source>
</evidence>
<evidence type="ECO:0000259" key="7">
    <source>
        <dbReference type="Pfam" id="PF00266"/>
    </source>
</evidence>
<keyword evidence="9" id="KW-1185">Reference proteome</keyword>
<dbReference type="Proteomes" id="UP000003340">
    <property type="component" value="Unassembled WGS sequence"/>
</dbReference>
<dbReference type="HOGENOM" id="CLU_003433_2_4_9"/>
<dbReference type="Pfam" id="PF00266">
    <property type="entry name" value="Aminotran_5"/>
    <property type="match status" value="1"/>
</dbReference>
<evidence type="ECO:0000256" key="5">
    <source>
        <dbReference type="ARBA" id="ARBA00050776"/>
    </source>
</evidence>